<dbReference type="Gene3D" id="1.25.40.20">
    <property type="entry name" value="Ankyrin repeat-containing domain"/>
    <property type="match status" value="3"/>
</dbReference>
<dbReference type="EMBL" id="CAOQHR010000002">
    <property type="protein sequence ID" value="CAI6292523.1"/>
    <property type="molecule type" value="Genomic_DNA"/>
</dbReference>
<comment type="caution">
    <text evidence="4">The sequence shown here is derived from an EMBL/GenBank/DDBJ whole genome shotgun (WGS) entry which is preliminary data.</text>
</comment>
<evidence type="ECO:0000256" key="2">
    <source>
        <dbReference type="ARBA" id="ARBA00023043"/>
    </source>
</evidence>
<dbReference type="PANTHER" id="PTHR24198">
    <property type="entry name" value="ANKYRIN REPEAT AND PROTEIN KINASE DOMAIN-CONTAINING PROTEIN"/>
    <property type="match status" value="1"/>
</dbReference>
<dbReference type="InterPro" id="IPR002110">
    <property type="entry name" value="Ankyrin_rpt"/>
</dbReference>
<dbReference type="OrthoDB" id="20872at2759"/>
<evidence type="ECO:0000256" key="1">
    <source>
        <dbReference type="ARBA" id="ARBA00022737"/>
    </source>
</evidence>
<dbReference type="PROSITE" id="PS50297">
    <property type="entry name" value="ANK_REP_REGION"/>
    <property type="match status" value="1"/>
</dbReference>
<evidence type="ECO:0000313" key="5">
    <source>
        <dbReference type="Proteomes" id="UP001152607"/>
    </source>
</evidence>
<organism evidence="4 5">
    <name type="scientific">Periconia digitata</name>
    <dbReference type="NCBI Taxonomy" id="1303443"/>
    <lineage>
        <taxon>Eukaryota</taxon>
        <taxon>Fungi</taxon>
        <taxon>Dikarya</taxon>
        <taxon>Ascomycota</taxon>
        <taxon>Pezizomycotina</taxon>
        <taxon>Dothideomycetes</taxon>
        <taxon>Pleosporomycetidae</taxon>
        <taxon>Pleosporales</taxon>
        <taxon>Massarineae</taxon>
        <taxon>Periconiaceae</taxon>
        <taxon>Periconia</taxon>
    </lineage>
</organism>
<sequence>MPRLPTAKELNLFDEEVPEGMALSCMPPAQEHYEDPFWYDSGGRNPFHRKRVHRMIAGEERKTKIREIIEEFPRYGPAMYEWAVDENDPTLVAELFELGVSTDIKEAKKKDESKGGEDDLDVDEDQSYPQLEMMSAFHNAAFDGKMECVKIFVEVGHIDINEKDDRDTTPLTNALLGGHEEIVDWLFDHGANITFEAEVIDDMQAAVRSCKVAIVKKLLEHPQSVKAKLQIETSHLLYAAASNNDPLDMVRFVLESSCFGSPVTRSQTDAIMESLYAAVAHGSIETLRLMLPFVTKQKEDGSFEYVELSDSHLSEVFNATEDAMKEQDIPELFKLVWETLLCGPNTITNIHNETVVTTEDRLNRRLISACAEGCPETCRLLVDQYGADIHHISHKYSTTPLSRATGSSANPLERRLPVARYLLEEKHANIHLADGEYANSATPLAVFLKSGARGQHEMVKLVLKNGGPLEEIGGDVSKVLEDAEAGATVKLHLVLYKGPREPVKLMTEAQPDGENQTEIEASKEYWQTWLGSIQIRKPDEVLAREDPKSRPLE</sequence>
<accession>A0A9W4U580</accession>
<dbReference type="InterPro" id="IPR036770">
    <property type="entry name" value="Ankyrin_rpt-contain_sf"/>
</dbReference>
<gene>
    <name evidence="4" type="ORF">PDIGIT_LOCUS2512</name>
</gene>
<dbReference type="Proteomes" id="UP001152607">
    <property type="component" value="Unassembled WGS sequence"/>
</dbReference>
<dbReference type="PANTHER" id="PTHR24198:SF165">
    <property type="entry name" value="ANKYRIN REPEAT-CONTAINING PROTEIN-RELATED"/>
    <property type="match status" value="1"/>
</dbReference>
<dbReference type="AlphaFoldDB" id="A0A9W4U580"/>
<evidence type="ECO:0000256" key="3">
    <source>
        <dbReference type="PROSITE-ProRule" id="PRU00023"/>
    </source>
</evidence>
<feature type="repeat" description="ANK" evidence="3">
    <location>
        <begin position="166"/>
        <end position="198"/>
    </location>
</feature>
<proteinExistence type="predicted"/>
<dbReference type="Pfam" id="PF12796">
    <property type="entry name" value="Ank_2"/>
    <property type="match status" value="1"/>
</dbReference>
<dbReference type="PROSITE" id="PS50088">
    <property type="entry name" value="ANK_REPEAT"/>
    <property type="match status" value="1"/>
</dbReference>
<keyword evidence="5" id="KW-1185">Reference proteome</keyword>
<evidence type="ECO:0008006" key="6">
    <source>
        <dbReference type="Google" id="ProtNLM"/>
    </source>
</evidence>
<dbReference type="SUPFAM" id="SSF48403">
    <property type="entry name" value="Ankyrin repeat"/>
    <property type="match status" value="1"/>
</dbReference>
<keyword evidence="2 3" id="KW-0040">ANK repeat</keyword>
<evidence type="ECO:0000313" key="4">
    <source>
        <dbReference type="EMBL" id="CAI6292523.1"/>
    </source>
</evidence>
<dbReference type="SMART" id="SM00248">
    <property type="entry name" value="ANK"/>
    <property type="match status" value="7"/>
</dbReference>
<protein>
    <recommendedName>
        <fullName evidence="6">Ankyrin repeat protein</fullName>
    </recommendedName>
</protein>
<name>A0A9W4U580_9PLEO</name>
<keyword evidence="1" id="KW-0677">Repeat</keyword>
<reference evidence="4" key="1">
    <citation type="submission" date="2023-01" db="EMBL/GenBank/DDBJ databases">
        <authorList>
            <person name="Van Ghelder C."/>
            <person name="Rancurel C."/>
        </authorList>
    </citation>
    <scope>NUCLEOTIDE SEQUENCE</scope>
    <source>
        <strain evidence="4">CNCM I-4278</strain>
    </source>
</reference>